<sequence length="111" mass="12343">MAVLHDIEGLKQILSGLDFPVGKDRIVEYAQEQGADRYLLSALQAMPPADYYQPDEVLRAVPTDELGGQQRDESDRAQQRRHHTKSGVSERAKDTGPVNPIEDELGENRGS</sequence>
<protein>
    <recommendedName>
        <fullName evidence="4">DUF2795 domain-containing protein</fullName>
    </recommendedName>
</protein>
<organism evidence="2 3">
    <name type="scientific">Streptomonospora litoralis</name>
    <dbReference type="NCBI Taxonomy" id="2498135"/>
    <lineage>
        <taxon>Bacteria</taxon>
        <taxon>Bacillati</taxon>
        <taxon>Actinomycetota</taxon>
        <taxon>Actinomycetes</taxon>
        <taxon>Streptosporangiales</taxon>
        <taxon>Nocardiopsidaceae</taxon>
        <taxon>Streptomonospora</taxon>
    </lineage>
</organism>
<evidence type="ECO:0008006" key="4">
    <source>
        <dbReference type="Google" id="ProtNLM"/>
    </source>
</evidence>
<reference evidence="2 3" key="1">
    <citation type="submission" date="2019-02" db="EMBL/GenBank/DDBJ databases">
        <authorList>
            <person name="Khodamoradi S."/>
            <person name="Hahnke R.L."/>
            <person name="Kaempfer P."/>
            <person name="Schumann P."/>
            <person name="Rohde M."/>
            <person name="Steinert M."/>
            <person name="Luzhetskyy A."/>
            <person name="Wink J."/>
            <person name="Ruckert C."/>
        </authorList>
    </citation>
    <scope>NUCLEOTIDE SEQUENCE [LARGE SCALE GENOMIC DNA]</scope>
    <source>
        <strain evidence="2 3">M2</strain>
    </source>
</reference>
<evidence type="ECO:0000313" key="2">
    <source>
        <dbReference type="EMBL" id="QBI54281.1"/>
    </source>
</evidence>
<dbReference type="EMBL" id="CP036455">
    <property type="protein sequence ID" value="QBI54281.1"/>
    <property type="molecule type" value="Genomic_DNA"/>
</dbReference>
<dbReference type="AlphaFoldDB" id="A0A4P6Q4M1"/>
<dbReference type="Pfam" id="PF11387">
    <property type="entry name" value="DUF2795"/>
    <property type="match status" value="1"/>
</dbReference>
<dbReference type="OrthoDB" id="5116616at2"/>
<evidence type="ECO:0000313" key="3">
    <source>
        <dbReference type="Proteomes" id="UP000292235"/>
    </source>
</evidence>
<keyword evidence="3" id="KW-1185">Reference proteome</keyword>
<name>A0A4P6Q4M1_9ACTN</name>
<dbReference type="Proteomes" id="UP000292235">
    <property type="component" value="Chromosome"/>
</dbReference>
<dbReference type="InterPro" id="IPR021527">
    <property type="entry name" value="DUF2795"/>
</dbReference>
<evidence type="ECO:0000256" key="1">
    <source>
        <dbReference type="SAM" id="MobiDB-lite"/>
    </source>
</evidence>
<feature type="region of interest" description="Disordered" evidence="1">
    <location>
        <begin position="62"/>
        <end position="111"/>
    </location>
</feature>
<dbReference type="RefSeq" id="WP_131098493.1">
    <property type="nucleotide sequence ID" value="NZ_CP036455.1"/>
</dbReference>
<dbReference type="KEGG" id="strr:EKD16_12490"/>
<proteinExistence type="predicted"/>
<gene>
    <name evidence="2" type="ORF">EKD16_12490</name>
</gene>
<accession>A0A4P6Q4M1</accession>